<dbReference type="STRING" id="44742.AXF13_00320"/>
<dbReference type="RefSeq" id="WP_008683484.1">
    <property type="nucleotide sequence ID" value="NZ_CP014229.1"/>
</dbReference>
<keyword evidence="2" id="KW-1185">Reference proteome</keyword>
<reference evidence="2" key="1">
    <citation type="submission" date="2016-02" db="EMBL/GenBank/DDBJ databases">
        <authorList>
            <person name="Holder M.E."/>
            <person name="Ajami N.J."/>
            <person name="Petrosino J.F."/>
        </authorList>
    </citation>
    <scope>NUCLEOTIDE SEQUENCE [LARGE SCALE GENOMIC DNA]</scope>
    <source>
        <strain evidence="2">CCUG 45958</strain>
    </source>
</reference>
<dbReference type="EMBL" id="CP014229">
    <property type="protein sequence ID" value="AMD88690.1"/>
    <property type="molecule type" value="Genomic_DNA"/>
</dbReference>
<gene>
    <name evidence="1" type="ORF">AXF13_00320</name>
</gene>
<sequence>MGKALQIRVSAVTWNEDLLEQLWPQLTELAFSVPIKHEKRGVLEMVRALDEGLTFMKWSKARQDALGPGIREAARLKQELEAALADWQPREANVLSDQLEDVLDNLERAFVA</sequence>
<accession>A0A0X8JH28</accession>
<organism evidence="1 2">
    <name type="scientific">Desulfovibrio fairfieldensis</name>
    <dbReference type="NCBI Taxonomy" id="44742"/>
    <lineage>
        <taxon>Bacteria</taxon>
        <taxon>Pseudomonadati</taxon>
        <taxon>Thermodesulfobacteriota</taxon>
        <taxon>Desulfovibrionia</taxon>
        <taxon>Desulfovibrionales</taxon>
        <taxon>Desulfovibrionaceae</taxon>
        <taxon>Desulfovibrio</taxon>
    </lineage>
</organism>
<evidence type="ECO:0000313" key="2">
    <source>
        <dbReference type="Proteomes" id="UP000069241"/>
    </source>
</evidence>
<name>A0A0X8JH28_9BACT</name>
<dbReference type="AlphaFoldDB" id="A0A0X8JH28"/>
<dbReference type="KEGG" id="dfi:AXF13_00320"/>
<protein>
    <submittedName>
        <fullName evidence="1">Uncharacterized protein</fullName>
    </submittedName>
</protein>
<dbReference type="Proteomes" id="UP000069241">
    <property type="component" value="Chromosome"/>
</dbReference>
<evidence type="ECO:0000313" key="1">
    <source>
        <dbReference type="EMBL" id="AMD88690.1"/>
    </source>
</evidence>
<proteinExistence type="predicted"/>